<evidence type="ECO:0000313" key="15">
    <source>
        <dbReference type="Proteomes" id="UP000569914"/>
    </source>
</evidence>
<dbReference type="InterPro" id="IPR001270">
    <property type="entry name" value="ClpA/B"/>
</dbReference>
<dbReference type="Proteomes" id="UP000569914">
    <property type="component" value="Unassembled WGS sequence"/>
</dbReference>
<evidence type="ECO:0000256" key="9">
    <source>
        <dbReference type="ARBA" id="ARBA00026057"/>
    </source>
</evidence>
<dbReference type="SMART" id="SM01086">
    <property type="entry name" value="ClpB_D2-small"/>
    <property type="match status" value="1"/>
</dbReference>
<keyword evidence="14" id="KW-0645">Protease</keyword>
<reference evidence="14 15" key="1">
    <citation type="submission" date="2020-07" db="EMBL/GenBank/DDBJ databases">
        <title>Sequencing the genomes of 1000 actinobacteria strains.</title>
        <authorList>
            <person name="Klenk H.-P."/>
        </authorList>
    </citation>
    <scope>NUCLEOTIDE SEQUENCE [LARGE SCALE GENOMIC DNA]</scope>
    <source>
        <strain evidence="14 15">DSM 22083</strain>
    </source>
</reference>
<dbReference type="SUPFAM" id="SSF52540">
    <property type="entry name" value="P-loop containing nucleoside triphosphate hydrolases"/>
    <property type="match status" value="2"/>
</dbReference>
<dbReference type="InterPro" id="IPR041546">
    <property type="entry name" value="ClpA/ClpB_AAA_lid"/>
</dbReference>
<keyword evidence="6 12" id="KW-0346">Stress response</keyword>
<comment type="similarity">
    <text evidence="2 11">Belongs to the ClpA/ClpB family.</text>
</comment>
<comment type="subcellular location">
    <subcellularLocation>
        <location evidence="1 12">Cytoplasm</location>
    </subcellularLocation>
</comment>
<evidence type="ECO:0000256" key="2">
    <source>
        <dbReference type="ARBA" id="ARBA00008675"/>
    </source>
</evidence>
<evidence type="ECO:0000256" key="11">
    <source>
        <dbReference type="RuleBase" id="RU004432"/>
    </source>
</evidence>
<proteinExistence type="inferred from homology"/>
<evidence type="ECO:0000256" key="8">
    <source>
        <dbReference type="ARBA" id="ARBA00023186"/>
    </source>
</evidence>
<comment type="function">
    <text evidence="12">Part of a stress-induced multi-chaperone system, it is involved in the recovery of the cell from heat-induced damage, in cooperation with DnaK, DnaJ and GrpE.</text>
</comment>
<keyword evidence="8 11" id="KW-0143">Chaperone</keyword>
<dbReference type="InterPro" id="IPR027417">
    <property type="entry name" value="P-loop_NTPase"/>
</dbReference>
<evidence type="ECO:0000256" key="3">
    <source>
        <dbReference type="ARBA" id="ARBA00022737"/>
    </source>
</evidence>
<dbReference type="InterPro" id="IPR036628">
    <property type="entry name" value="Clp_N_dom_sf"/>
</dbReference>
<dbReference type="PANTHER" id="PTHR11638:SF18">
    <property type="entry name" value="HEAT SHOCK PROTEIN 104"/>
    <property type="match status" value="1"/>
</dbReference>
<keyword evidence="12" id="KW-0963">Cytoplasm</keyword>
<evidence type="ECO:0000256" key="1">
    <source>
        <dbReference type="ARBA" id="ARBA00004496"/>
    </source>
</evidence>
<dbReference type="NCBIfam" id="TIGR03346">
    <property type="entry name" value="chaperone_ClpB"/>
    <property type="match status" value="1"/>
</dbReference>
<name>A0A7Y9I9M6_9ACTN</name>
<dbReference type="Pfam" id="PF00004">
    <property type="entry name" value="AAA"/>
    <property type="match status" value="1"/>
</dbReference>
<evidence type="ECO:0000256" key="10">
    <source>
        <dbReference type="PROSITE-ProRule" id="PRU01251"/>
    </source>
</evidence>
<dbReference type="PROSITE" id="PS00870">
    <property type="entry name" value="CLPAB_1"/>
    <property type="match status" value="1"/>
</dbReference>
<dbReference type="PANTHER" id="PTHR11638">
    <property type="entry name" value="ATP-DEPENDENT CLP PROTEASE"/>
    <property type="match status" value="1"/>
</dbReference>
<dbReference type="SUPFAM" id="SSF81923">
    <property type="entry name" value="Double Clp-N motif"/>
    <property type="match status" value="1"/>
</dbReference>
<dbReference type="InterPro" id="IPR017730">
    <property type="entry name" value="Chaperonin_ClpB"/>
</dbReference>
<dbReference type="InterPro" id="IPR028299">
    <property type="entry name" value="ClpA/B_CS2"/>
</dbReference>
<keyword evidence="14" id="KW-0378">Hydrolase</keyword>
<dbReference type="PROSITE" id="PS00871">
    <property type="entry name" value="CLPAB_2"/>
    <property type="match status" value="1"/>
</dbReference>
<keyword evidence="4 11" id="KW-0547">Nucleotide-binding</keyword>
<dbReference type="GO" id="GO:0034605">
    <property type="term" value="P:cellular response to heat"/>
    <property type="evidence" value="ECO:0007669"/>
    <property type="project" value="TreeGrafter"/>
</dbReference>
<dbReference type="Gene3D" id="1.10.8.60">
    <property type="match status" value="1"/>
</dbReference>
<feature type="coiled-coil region" evidence="12">
    <location>
        <begin position="414"/>
        <end position="494"/>
    </location>
</feature>
<keyword evidence="15" id="KW-1185">Reference proteome</keyword>
<sequence length="864" mass="93925">MDTNKLTTKSRDAVSAALRNALTSGNPSAEPQHLLHGLLMVPDNTVGPLLGSVGADPQVVDAAARGAIAKLPSASGSSVSQPQLSGSLARVLADAENRAEQLGDSFVATEHLLISLAAIDSEAKKILTDLGATAEKLTTAFNESRGSKRVTSAEAEGTSSALDQYGVDLTEQAREGRLDPVIGRDAEIRRVVQVLARRTKNNPVLIGEPGVGKTAVVEGLAQRLVAGDVPDSLKGRRLVSLDLSSMVAGAKYRGEFEERLKAVLNEIRDAEGQIITFIDELHTVVGAGASGDSSMDAGNMLKPMLARGELRMIGATTLDEFRERIEKDPALERRFQQVFVGEPSVEDTIAILRGLRERYEAHHKVAITDSALVAAASLSHRYITSRQLPDKAIDLIDEAASRLRMEIDSSPEEIDQLRRSVERMKMQQFALEKETDPGSAERLARLREELADTEENLRGLETRWQAEKQGLNRVGELKEKIDELRGAADRALRDGDLVRASEINYGEIPALEQELAVASEAEKQTKPMVSEEVGASDVAEVVSSWTGIPVGRLLEGESEKLLSMEERLGERLIGQRTAVRAVSDAVRRSRAGISDPNRPTGSFLFLGPTGVGKTELAKSLAEFLFDDEQAMIRIDMSEYSEKHSVARLVGAPPGYVGYEEGGQLTEAVRRRPYSVILLDEVEKAHAEVFDILLQVLDDGRLTDGQGRTVDFRNVIMILTSNLGSQFLADQTLDAESKRNAVMGIVRGSFKPEFLNRLDEVVLFDALGTEDLAKIVEINLHRLNQRLADRRIAVEVTPGAKDWLALTGFDPVYGARPLRRLIQSTIEDQLARRVLAGEIGDGDTITFDVDDASDGLVVVAQVPVA</sequence>
<comment type="caution">
    <text evidence="14">The sequence shown here is derived from an EMBL/GenBank/DDBJ whole genome shotgun (WGS) entry which is preliminary data.</text>
</comment>
<dbReference type="InterPro" id="IPR003593">
    <property type="entry name" value="AAA+_ATPase"/>
</dbReference>
<dbReference type="InterPro" id="IPR004176">
    <property type="entry name" value="Clp_R_N"/>
</dbReference>
<evidence type="ECO:0000256" key="5">
    <source>
        <dbReference type="ARBA" id="ARBA00022840"/>
    </source>
</evidence>
<dbReference type="FunFam" id="1.10.8.60:FF:000017">
    <property type="entry name" value="ATP-dependent chaperone ClpB"/>
    <property type="match status" value="1"/>
</dbReference>
<dbReference type="GO" id="GO:0042026">
    <property type="term" value="P:protein refolding"/>
    <property type="evidence" value="ECO:0007669"/>
    <property type="project" value="UniProtKB-UniRule"/>
</dbReference>
<dbReference type="RefSeq" id="WP_179753757.1">
    <property type="nucleotide sequence ID" value="NZ_JACCBU010000001.1"/>
</dbReference>
<evidence type="ECO:0000256" key="12">
    <source>
        <dbReference type="RuleBase" id="RU362034"/>
    </source>
</evidence>
<dbReference type="FunFam" id="3.40.50.300:FF:000025">
    <property type="entry name" value="ATP-dependent Clp protease subunit"/>
    <property type="match status" value="1"/>
</dbReference>
<gene>
    <name evidence="12" type="primary">clpB</name>
    <name evidence="14" type="ORF">BKA15_004076</name>
</gene>
<evidence type="ECO:0000256" key="7">
    <source>
        <dbReference type="ARBA" id="ARBA00023054"/>
    </source>
</evidence>
<accession>A0A7Y9I9M6</accession>
<comment type="subunit">
    <text evidence="9">Homohexamer. The oligomerization is ATP-dependent.</text>
</comment>
<dbReference type="GO" id="GO:0005524">
    <property type="term" value="F:ATP binding"/>
    <property type="evidence" value="ECO:0007669"/>
    <property type="project" value="UniProtKB-UniRule"/>
</dbReference>
<dbReference type="FunFam" id="3.40.50.300:FF:000010">
    <property type="entry name" value="Chaperone clpB 1, putative"/>
    <property type="match status" value="1"/>
</dbReference>
<evidence type="ECO:0000256" key="6">
    <source>
        <dbReference type="ARBA" id="ARBA00023016"/>
    </source>
</evidence>
<dbReference type="Pfam" id="PF17871">
    <property type="entry name" value="AAA_lid_9"/>
    <property type="match status" value="1"/>
</dbReference>
<dbReference type="CDD" id="cd00009">
    <property type="entry name" value="AAA"/>
    <property type="match status" value="1"/>
</dbReference>
<keyword evidence="7 12" id="KW-0175">Coiled coil</keyword>
<dbReference type="PRINTS" id="PR00300">
    <property type="entry name" value="CLPPROTEASEA"/>
</dbReference>
<dbReference type="Gene3D" id="1.10.1780.10">
    <property type="entry name" value="Clp, N-terminal domain"/>
    <property type="match status" value="1"/>
</dbReference>
<dbReference type="InterPro" id="IPR003959">
    <property type="entry name" value="ATPase_AAA_core"/>
</dbReference>
<dbReference type="CDD" id="cd19499">
    <property type="entry name" value="RecA-like_ClpB_Hsp104-like"/>
    <property type="match status" value="1"/>
</dbReference>
<dbReference type="InterPro" id="IPR018368">
    <property type="entry name" value="ClpA/B_CS1"/>
</dbReference>
<dbReference type="InterPro" id="IPR050130">
    <property type="entry name" value="ClpA_ClpB"/>
</dbReference>
<dbReference type="FunFam" id="3.40.50.300:FF:000120">
    <property type="entry name" value="ATP-dependent chaperone ClpB"/>
    <property type="match status" value="1"/>
</dbReference>
<evidence type="ECO:0000313" key="14">
    <source>
        <dbReference type="EMBL" id="NYE72747.1"/>
    </source>
</evidence>
<evidence type="ECO:0000259" key="13">
    <source>
        <dbReference type="PROSITE" id="PS51903"/>
    </source>
</evidence>
<dbReference type="Pfam" id="PF07724">
    <property type="entry name" value="AAA_2"/>
    <property type="match status" value="1"/>
</dbReference>
<dbReference type="EMBL" id="JACCBU010000001">
    <property type="protein sequence ID" value="NYE72747.1"/>
    <property type="molecule type" value="Genomic_DNA"/>
</dbReference>
<dbReference type="Pfam" id="PF02861">
    <property type="entry name" value="Clp_N"/>
    <property type="match status" value="1"/>
</dbReference>
<dbReference type="PROSITE" id="PS51903">
    <property type="entry name" value="CLP_R"/>
    <property type="match status" value="1"/>
</dbReference>
<dbReference type="SMART" id="SM00382">
    <property type="entry name" value="AAA"/>
    <property type="match status" value="2"/>
</dbReference>
<dbReference type="GO" id="GO:0005737">
    <property type="term" value="C:cytoplasm"/>
    <property type="evidence" value="ECO:0007669"/>
    <property type="project" value="UniProtKB-SubCell"/>
</dbReference>
<comment type="subunit">
    <text evidence="12">Homohexamer; The oligomerization is ATP-dependent.</text>
</comment>
<feature type="domain" description="Clp R" evidence="13">
    <location>
        <begin position="3"/>
        <end position="147"/>
    </location>
</feature>
<dbReference type="Pfam" id="PF10431">
    <property type="entry name" value="ClpB_D2-small"/>
    <property type="match status" value="1"/>
</dbReference>
<keyword evidence="3 10" id="KW-0677">Repeat</keyword>
<dbReference type="GO" id="GO:0016887">
    <property type="term" value="F:ATP hydrolysis activity"/>
    <property type="evidence" value="ECO:0007669"/>
    <property type="project" value="InterPro"/>
</dbReference>
<dbReference type="GO" id="GO:0006508">
    <property type="term" value="P:proteolysis"/>
    <property type="evidence" value="ECO:0007669"/>
    <property type="project" value="UniProtKB-KW"/>
</dbReference>
<dbReference type="GO" id="GO:0008233">
    <property type="term" value="F:peptidase activity"/>
    <property type="evidence" value="ECO:0007669"/>
    <property type="project" value="UniProtKB-KW"/>
</dbReference>
<dbReference type="Gene3D" id="3.40.50.300">
    <property type="entry name" value="P-loop containing nucleotide triphosphate hydrolases"/>
    <property type="match status" value="3"/>
</dbReference>
<dbReference type="AlphaFoldDB" id="A0A7Y9I9M6"/>
<evidence type="ECO:0000256" key="4">
    <source>
        <dbReference type="ARBA" id="ARBA00022741"/>
    </source>
</evidence>
<protein>
    <recommendedName>
        <fullName evidence="12">Chaperone protein ClpB</fullName>
    </recommendedName>
</protein>
<organism evidence="14 15">
    <name type="scientific">Microlunatus parietis</name>
    <dbReference type="NCBI Taxonomy" id="682979"/>
    <lineage>
        <taxon>Bacteria</taxon>
        <taxon>Bacillati</taxon>
        <taxon>Actinomycetota</taxon>
        <taxon>Actinomycetes</taxon>
        <taxon>Propionibacteriales</taxon>
        <taxon>Propionibacteriaceae</taxon>
        <taxon>Microlunatus</taxon>
    </lineage>
</organism>
<dbReference type="InterPro" id="IPR019489">
    <property type="entry name" value="Clp_ATPase_C"/>
</dbReference>
<keyword evidence="5 11" id="KW-0067">ATP-binding</keyword>